<protein>
    <recommendedName>
        <fullName evidence="3">Phage tail protein</fullName>
    </recommendedName>
</protein>
<evidence type="ECO:0000313" key="2">
    <source>
        <dbReference type="Proteomes" id="UP000016480"/>
    </source>
</evidence>
<organism evidence="1 2">
    <name type="scientific">Pseudoalteromonas rubra</name>
    <dbReference type="NCBI Taxonomy" id="43658"/>
    <lineage>
        <taxon>Bacteria</taxon>
        <taxon>Pseudomonadati</taxon>
        <taxon>Pseudomonadota</taxon>
        <taxon>Gammaproteobacteria</taxon>
        <taxon>Alteromonadales</taxon>
        <taxon>Pseudoalteromonadaceae</taxon>
        <taxon>Pseudoalteromonas</taxon>
    </lineage>
</organism>
<evidence type="ECO:0008006" key="3">
    <source>
        <dbReference type="Google" id="ProtNLM"/>
    </source>
</evidence>
<dbReference type="GeneID" id="61357933"/>
<comment type="caution">
    <text evidence="1">The sequence shown here is derived from an EMBL/GenBank/DDBJ whole genome shotgun (WGS) entry which is preliminary data.</text>
</comment>
<dbReference type="InterPro" id="IPR010667">
    <property type="entry name" value="Phage_T4_Gp19"/>
</dbReference>
<proteinExistence type="predicted"/>
<sequence length="157" mass="17488">MSSVIPAYRFSISLLPRSGNGAKTLAELTGLLDNSIRAQEVSGLGVRLRLPDAASTACDTQGQLQKGLEFDNLTISRALVTGDRDVAQKFLKVLNQNTQIERFDMAIYLLDQDGSFLKSWLVIDAYITQWQVEGFSADARGVLIEKLTFEYKQLREI</sequence>
<dbReference type="EMBL" id="AHCD03000035">
    <property type="protein sequence ID" value="KAF7785717.1"/>
    <property type="molecule type" value="Genomic_DNA"/>
</dbReference>
<dbReference type="Pfam" id="PF06841">
    <property type="entry name" value="Phage_T4_gp19"/>
    <property type="match status" value="1"/>
</dbReference>
<dbReference type="Proteomes" id="UP000016480">
    <property type="component" value="Unassembled WGS sequence"/>
</dbReference>
<evidence type="ECO:0000313" key="1">
    <source>
        <dbReference type="EMBL" id="KAF7785717.1"/>
    </source>
</evidence>
<dbReference type="GO" id="GO:0005198">
    <property type="term" value="F:structural molecule activity"/>
    <property type="evidence" value="ECO:0007669"/>
    <property type="project" value="InterPro"/>
</dbReference>
<accession>A0A8T0C4M8</accession>
<gene>
    <name evidence="1" type="ORF">PRUB_a0082</name>
</gene>
<name>A0A8T0C4M8_9GAMM</name>
<reference evidence="1 2" key="1">
    <citation type="journal article" date="2012" name="J. Bacteriol.">
        <title>Genome sequence of the cycloprodigiosin-producing bacterial strain Pseudoalteromonas rubra ATCC 29570(T).</title>
        <authorList>
            <person name="Xie B.B."/>
            <person name="Shu Y.L."/>
            <person name="Qin Q.L."/>
            <person name="Rong J.C."/>
            <person name="Zhang X.Y."/>
            <person name="Chen X.L."/>
            <person name="Zhou B.C."/>
            <person name="Zhang Y.Z."/>
        </authorList>
    </citation>
    <scope>NUCLEOTIDE SEQUENCE [LARGE SCALE GENOMIC DNA]</scope>
    <source>
        <strain evidence="1 2">DSM 6842</strain>
    </source>
</reference>
<dbReference type="AlphaFoldDB" id="A0A8T0C4M8"/>
<dbReference type="RefSeq" id="WP_010386067.1">
    <property type="nucleotide sequence ID" value="NZ_AHCD03000035.1"/>
</dbReference>